<feature type="non-terminal residue" evidence="3">
    <location>
        <position position="1"/>
    </location>
</feature>
<comment type="caution">
    <text evidence="3">The sequence shown here is derived from an EMBL/GenBank/DDBJ whole genome shotgun (WGS) entry which is preliminary data.</text>
</comment>
<dbReference type="Proteomes" id="UP000682733">
    <property type="component" value="Unassembled WGS sequence"/>
</dbReference>
<protein>
    <submittedName>
        <fullName evidence="3">Uncharacterized protein</fullName>
    </submittedName>
</protein>
<feature type="non-terminal residue" evidence="3">
    <location>
        <position position="269"/>
    </location>
</feature>
<feature type="compositionally biased region" description="Basic and acidic residues" evidence="1">
    <location>
        <begin position="70"/>
        <end position="102"/>
    </location>
</feature>
<sequence>SPFDPLVSSTKIYHTADTATDNHRQHFSPHSLTTTSTTSFSQAPKQNESISTTKFPVETPIPSPSIRQRSHNDVDDEKLQESSEYFSEKSDSIVESDESKQQERKKRLTKLQQSNSDKYQKQNDTTDLSSSSSSLDKDHNLEHKRLTINPKVDDDDDDDDADTRSITVTKNVYKDKDDQKIDREKQIHEQDAKRRKQEEEERRRRELEEQRQRQALFEQQKKQQIEDPDLLKAHLIELRTRRTELERVREEVIRRLKNIHNRITLRRKE</sequence>
<evidence type="ECO:0000313" key="2">
    <source>
        <dbReference type="EMBL" id="CAF1569753.1"/>
    </source>
</evidence>
<evidence type="ECO:0000256" key="1">
    <source>
        <dbReference type="SAM" id="MobiDB-lite"/>
    </source>
</evidence>
<accession>A0A8S2UWL8</accession>
<reference evidence="3" key="1">
    <citation type="submission" date="2021-02" db="EMBL/GenBank/DDBJ databases">
        <authorList>
            <person name="Nowell W R."/>
        </authorList>
    </citation>
    <scope>NUCLEOTIDE SEQUENCE</scope>
</reference>
<evidence type="ECO:0000313" key="4">
    <source>
        <dbReference type="Proteomes" id="UP000682733"/>
    </source>
</evidence>
<feature type="compositionally biased region" description="Basic and acidic residues" evidence="1">
    <location>
        <begin position="172"/>
        <end position="212"/>
    </location>
</feature>
<name>A0A8S2UWL8_9BILA</name>
<dbReference type="Proteomes" id="UP000677228">
    <property type="component" value="Unassembled WGS sequence"/>
</dbReference>
<dbReference type="EMBL" id="CAJOBA010066272">
    <property type="protein sequence ID" value="CAF4363752.1"/>
    <property type="molecule type" value="Genomic_DNA"/>
</dbReference>
<feature type="region of interest" description="Disordered" evidence="1">
    <location>
        <begin position="15"/>
        <end position="227"/>
    </location>
</feature>
<feature type="compositionally biased region" description="Basic and acidic residues" evidence="1">
    <location>
        <begin position="135"/>
        <end position="145"/>
    </location>
</feature>
<organism evidence="3 4">
    <name type="scientific">Didymodactylos carnosus</name>
    <dbReference type="NCBI Taxonomy" id="1234261"/>
    <lineage>
        <taxon>Eukaryota</taxon>
        <taxon>Metazoa</taxon>
        <taxon>Spiralia</taxon>
        <taxon>Gnathifera</taxon>
        <taxon>Rotifera</taxon>
        <taxon>Eurotatoria</taxon>
        <taxon>Bdelloidea</taxon>
        <taxon>Philodinida</taxon>
        <taxon>Philodinidae</taxon>
        <taxon>Didymodactylos</taxon>
    </lineage>
</organism>
<dbReference type="AlphaFoldDB" id="A0A8S2UWL8"/>
<feature type="compositionally biased region" description="Low complexity" evidence="1">
    <location>
        <begin position="125"/>
        <end position="134"/>
    </location>
</feature>
<feature type="compositionally biased region" description="Low complexity" evidence="1">
    <location>
        <begin position="28"/>
        <end position="41"/>
    </location>
</feature>
<feature type="compositionally biased region" description="Polar residues" evidence="1">
    <location>
        <begin position="42"/>
        <end position="54"/>
    </location>
</feature>
<evidence type="ECO:0000313" key="3">
    <source>
        <dbReference type="EMBL" id="CAF4363752.1"/>
    </source>
</evidence>
<proteinExistence type="predicted"/>
<gene>
    <name evidence="2" type="ORF">OVA965_LOCUS40288</name>
    <name evidence="3" type="ORF">TMI583_LOCUS41697</name>
</gene>
<dbReference type="EMBL" id="CAJNOK010043506">
    <property type="protein sequence ID" value="CAF1569753.1"/>
    <property type="molecule type" value="Genomic_DNA"/>
</dbReference>